<evidence type="ECO:0000256" key="3">
    <source>
        <dbReference type="ARBA" id="ARBA00012593"/>
    </source>
</evidence>
<dbReference type="PANTHER" id="PTHR31616:SF12">
    <property type="entry name" value="GLUCOAMYLASE"/>
    <property type="match status" value="1"/>
</dbReference>
<dbReference type="EMBL" id="HF936631">
    <property type="protein sequence ID" value="CCX34771.1"/>
    <property type="molecule type" value="Genomic_DNA"/>
</dbReference>
<comment type="similarity">
    <text evidence="2">Belongs to the glycosyl hydrolase 15 family.</text>
</comment>
<dbReference type="InterPro" id="IPR012341">
    <property type="entry name" value="6hp_glycosidase-like_sf"/>
</dbReference>
<proteinExistence type="inferred from homology"/>
<dbReference type="InterPro" id="IPR011613">
    <property type="entry name" value="GH15-like"/>
</dbReference>
<evidence type="ECO:0000256" key="8">
    <source>
        <dbReference type="ARBA" id="ARBA00023295"/>
    </source>
</evidence>
<dbReference type="SUPFAM" id="SSF48208">
    <property type="entry name" value="Six-hairpin glycosidases"/>
    <property type="match status" value="1"/>
</dbReference>
<gene>
    <name evidence="14" type="ORF">PCON_04288</name>
</gene>
<feature type="domain" description="GH15-like" evidence="13">
    <location>
        <begin position="40"/>
        <end position="465"/>
    </location>
</feature>
<organism evidence="14 15">
    <name type="scientific">Pyronema omphalodes (strain CBS 100304)</name>
    <name type="common">Pyronema confluens</name>
    <dbReference type="NCBI Taxonomy" id="1076935"/>
    <lineage>
        <taxon>Eukaryota</taxon>
        <taxon>Fungi</taxon>
        <taxon>Dikarya</taxon>
        <taxon>Ascomycota</taxon>
        <taxon>Pezizomycotina</taxon>
        <taxon>Pezizomycetes</taxon>
        <taxon>Pezizales</taxon>
        <taxon>Pyronemataceae</taxon>
        <taxon>Pyronema</taxon>
    </lineage>
</organism>
<keyword evidence="9" id="KW-0624">Polysaccharide degradation</keyword>
<dbReference type="InterPro" id="IPR000165">
    <property type="entry name" value="Glucoamylase"/>
</dbReference>
<evidence type="ECO:0000256" key="10">
    <source>
        <dbReference type="ARBA" id="ARBA00033442"/>
    </source>
</evidence>
<evidence type="ECO:0000313" key="14">
    <source>
        <dbReference type="EMBL" id="CCX34771.1"/>
    </source>
</evidence>
<dbReference type="Pfam" id="PF00723">
    <property type="entry name" value="Glyco_hydro_15"/>
    <property type="match status" value="1"/>
</dbReference>
<sequence length="475" mass="51225">MRFHTPTFLAFALLAVSVQARSIDKRQSSVANWVANEEPIARSALFRNIGPGGEFSKGVDAGAVIASPSTASPDYYYQWTRDGALVFKVLLNEYINGNTTLETFLKAYASESDKLQKTNNPSGGYSTGGIGEPKFMVNGAAFTGSWGRPQTDGPAIRATVLTKFANMLLDAGQSSYVSGLLYSSAYPATTVIKSDLEYVAHNWQTQGFDLWEEVNSNLHFFNMMVQQRALREGAALATRLNDGGAATYYTQQANAIRARLPEFWSSSKGYLVSTLQTSRDGLDCGTLLGALHGNGAAGQGIYQASSDEVLVTLQALVNAFKPLYPINTASGSPGTAIGRYTSDVYDGVGTSVAHPWFICTFTVAEVLLTAVSEFNKKGSIAVSSLSVNFYKQFYSSAAAGSTYALGSTGFNSIVNGMKNYADTFLAVTQRHAMTNGSLSEQFSRNDGYQKGARDLTWSYASFLTTRWAREGTVAF</sequence>
<protein>
    <recommendedName>
        <fullName evidence="3">glucan 1,4-alpha-glucosidase</fullName>
        <ecNumber evidence="3">3.2.1.3</ecNumber>
    </recommendedName>
    <alternativeName>
        <fullName evidence="11">1,4-alpha-D-glucan glucohydrolase</fullName>
    </alternativeName>
    <alternativeName>
        <fullName evidence="10">Glucan 1,4-alpha-glucosidase</fullName>
    </alternativeName>
</protein>
<feature type="signal peptide" evidence="12">
    <location>
        <begin position="1"/>
        <end position="20"/>
    </location>
</feature>
<evidence type="ECO:0000256" key="1">
    <source>
        <dbReference type="ARBA" id="ARBA00001863"/>
    </source>
</evidence>
<keyword evidence="6" id="KW-0325">Glycoprotein</keyword>
<evidence type="ECO:0000256" key="12">
    <source>
        <dbReference type="SAM" id="SignalP"/>
    </source>
</evidence>
<dbReference type="InterPro" id="IPR008928">
    <property type="entry name" value="6-hairpin_glycosidase_sf"/>
</dbReference>
<dbReference type="FunFam" id="1.50.10.10:FF:000018">
    <property type="entry name" value="Glucoamylase"/>
    <property type="match status" value="1"/>
</dbReference>
<dbReference type="Proteomes" id="UP000018144">
    <property type="component" value="Unassembled WGS sequence"/>
</dbReference>
<dbReference type="PANTHER" id="PTHR31616">
    <property type="entry name" value="TREHALASE"/>
    <property type="match status" value="1"/>
</dbReference>
<dbReference type="EC" id="3.2.1.3" evidence="3"/>
<dbReference type="GO" id="GO:0004339">
    <property type="term" value="F:glucan 1,4-alpha-glucosidase activity"/>
    <property type="evidence" value="ECO:0007669"/>
    <property type="project" value="UniProtKB-EC"/>
</dbReference>
<dbReference type="OMA" id="VSHYWNE"/>
<name>U4LRG3_PYROM</name>
<evidence type="ECO:0000256" key="11">
    <source>
        <dbReference type="ARBA" id="ARBA00033473"/>
    </source>
</evidence>
<dbReference type="STRING" id="1076935.U4LRG3"/>
<comment type="catalytic activity">
    <reaction evidence="1">
        <text>Hydrolysis of terminal (1-&gt;4)-linked alpha-D-glucose residues successively from non-reducing ends of the chains with release of beta-D-glucose.</text>
        <dbReference type="EC" id="3.2.1.3"/>
    </reaction>
</comment>
<dbReference type="GO" id="GO:0000272">
    <property type="term" value="P:polysaccharide catabolic process"/>
    <property type="evidence" value="ECO:0007669"/>
    <property type="project" value="UniProtKB-KW"/>
</dbReference>
<evidence type="ECO:0000256" key="5">
    <source>
        <dbReference type="ARBA" id="ARBA00022801"/>
    </source>
</evidence>
<dbReference type="eggNOG" id="ENOG502QPM2">
    <property type="taxonomic scope" value="Eukaryota"/>
</dbReference>
<evidence type="ECO:0000256" key="6">
    <source>
        <dbReference type="ARBA" id="ARBA00023180"/>
    </source>
</evidence>
<dbReference type="Gene3D" id="1.50.10.10">
    <property type="match status" value="1"/>
</dbReference>
<evidence type="ECO:0000256" key="4">
    <source>
        <dbReference type="ARBA" id="ARBA00022729"/>
    </source>
</evidence>
<dbReference type="PRINTS" id="PR00736">
    <property type="entry name" value="GLHYDRLASE15"/>
</dbReference>
<evidence type="ECO:0000313" key="15">
    <source>
        <dbReference type="Proteomes" id="UP000018144"/>
    </source>
</evidence>
<dbReference type="OrthoDB" id="6123450at2759"/>
<accession>U4LRG3</accession>
<keyword evidence="15" id="KW-1185">Reference proteome</keyword>
<reference evidence="14 15" key="1">
    <citation type="journal article" date="2013" name="PLoS Genet.">
        <title>The genome and development-dependent transcriptomes of Pyronema confluens: a window into fungal evolution.</title>
        <authorList>
            <person name="Traeger S."/>
            <person name="Altegoer F."/>
            <person name="Freitag M."/>
            <person name="Gabaldon T."/>
            <person name="Kempken F."/>
            <person name="Kumar A."/>
            <person name="Marcet-Houben M."/>
            <person name="Poggeler S."/>
            <person name="Stajich J.E."/>
            <person name="Nowrousian M."/>
        </authorList>
    </citation>
    <scope>NUCLEOTIDE SEQUENCE [LARGE SCALE GENOMIC DNA]</scope>
    <source>
        <strain evidence="15">CBS 100304</strain>
        <tissue evidence="14">Vegetative mycelium</tissue>
    </source>
</reference>
<keyword evidence="8" id="KW-0326">Glycosidase</keyword>
<feature type="chain" id="PRO_5004651715" description="glucan 1,4-alpha-glucosidase" evidence="12">
    <location>
        <begin position="21"/>
        <end position="475"/>
    </location>
</feature>
<evidence type="ECO:0000259" key="13">
    <source>
        <dbReference type="Pfam" id="PF00723"/>
    </source>
</evidence>
<evidence type="ECO:0000256" key="2">
    <source>
        <dbReference type="ARBA" id="ARBA00006188"/>
    </source>
</evidence>
<evidence type="ECO:0000256" key="9">
    <source>
        <dbReference type="ARBA" id="ARBA00023326"/>
    </source>
</evidence>
<keyword evidence="5" id="KW-0378">Hydrolase</keyword>
<evidence type="ECO:0000256" key="7">
    <source>
        <dbReference type="ARBA" id="ARBA00023277"/>
    </source>
</evidence>
<dbReference type="GO" id="GO:0000324">
    <property type="term" value="C:fungal-type vacuole"/>
    <property type="evidence" value="ECO:0007669"/>
    <property type="project" value="TreeGrafter"/>
</dbReference>
<keyword evidence="7" id="KW-0119">Carbohydrate metabolism</keyword>
<keyword evidence="4 12" id="KW-0732">Signal</keyword>
<dbReference type="AlphaFoldDB" id="U4LRG3"/>